<proteinExistence type="predicted"/>
<evidence type="ECO:0000313" key="4">
    <source>
        <dbReference type="Proteomes" id="UP001470230"/>
    </source>
</evidence>
<feature type="region of interest" description="Disordered" evidence="1">
    <location>
        <begin position="86"/>
        <end position="110"/>
    </location>
</feature>
<keyword evidence="4" id="KW-1185">Reference proteome</keyword>
<dbReference type="Pfam" id="PF18435">
    <property type="entry name" value="EstA_Ig_like"/>
    <property type="match status" value="1"/>
</dbReference>
<dbReference type="Proteomes" id="UP001470230">
    <property type="component" value="Unassembled WGS sequence"/>
</dbReference>
<dbReference type="EMBL" id="JAPFFF010000065">
    <property type="protein sequence ID" value="KAK8836440.1"/>
    <property type="molecule type" value="Genomic_DNA"/>
</dbReference>
<dbReference type="InterPro" id="IPR041172">
    <property type="entry name" value="EstA_Ig-like_N"/>
</dbReference>
<sequence length="110" mass="12019">MSSTTQQNVKSINAISKVLGDGRKVFAVIIEYDSPICSNCLNSKTFSVVGKDIIRVYSNSKPETSSVGSDGPYVVIELRVEVNINAQPKKPTEADMQKKKERDRMHGGTG</sequence>
<evidence type="ECO:0000259" key="2">
    <source>
        <dbReference type="Pfam" id="PF18435"/>
    </source>
</evidence>
<gene>
    <name evidence="3" type="ORF">M9Y10_037697</name>
</gene>
<protein>
    <recommendedName>
        <fullName evidence="2">Esterase Ig-like N-terminal domain-containing protein</fullName>
    </recommendedName>
</protein>
<reference evidence="3 4" key="1">
    <citation type="submission" date="2024-04" db="EMBL/GenBank/DDBJ databases">
        <title>Tritrichomonas musculus Genome.</title>
        <authorList>
            <person name="Alves-Ferreira E."/>
            <person name="Grigg M."/>
            <person name="Lorenzi H."/>
            <person name="Galac M."/>
        </authorList>
    </citation>
    <scope>NUCLEOTIDE SEQUENCE [LARGE SCALE GENOMIC DNA]</scope>
    <source>
        <strain evidence="3 4">EAF2021</strain>
    </source>
</reference>
<accession>A0ABR2GR82</accession>
<name>A0ABR2GR82_9EUKA</name>
<organism evidence="3 4">
    <name type="scientific">Tritrichomonas musculus</name>
    <dbReference type="NCBI Taxonomy" id="1915356"/>
    <lineage>
        <taxon>Eukaryota</taxon>
        <taxon>Metamonada</taxon>
        <taxon>Parabasalia</taxon>
        <taxon>Tritrichomonadida</taxon>
        <taxon>Tritrichomonadidae</taxon>
        <taxon>Tritrichomonas</taxon>
    </lineage>
</organism>
<feature type="compositionally biased region" description="Basic and acidic residues" evidence="1">
    <location>
        <begin position="90"/>
        <end position="110"/>
    </location>
</feature>
<comment type="caution">
    <text evidence="3">The sequence shown here is derived from an EMBL/GenBank/DDBJ whole genome shotgun (WGS) entry which is preliminary data.</text>
</comment>
<feature type="domain" description="Esterase Ig-like N-terminal" evidence="2">
    <location>
        <begin position="12"/>
        <end position="97"/>
    </location>
</feature>
<dbReference type="Gene3D" id="2.60.40.2180">
    <property type="match status" value="1"/>
</dbReference>
<evidence type="ECO:0000313" key="3">
    <source>
        <dbReference type="EMBL" id="KAK8836440.1"/>
    </source>
</evidence>
<evidence type="ECO:0000256" key="1">
    <source>
        <dbReference type="SAM" id="MobiDB-lite"/>
    </source>
</evidence>